<evidence type="ECO:0000256" key="6">
    <source>
        <dbReference type="SAM" id="Phobius"/>
    </source>
</evidence>
<dbReference type="PANTHER" id="PTHR44889:SF1">
    <property type="entry name" value="INACTIVE HYDROXYSTEROID DEHYDROGENASE-LIKE PROTEIN 1"/>
    <property type="match status" value="1"/>
</dbReference>
<comment type="caution">
    <text evidence="7">The sequence shown here is derived from an EMBL/GenBank/DDBJ whole genome shotgun (WGS) entry which is preliminary data.</text>
</comment>
<reference evidence="7 8" key="1">
    <citation type="journal article" date="2021" name="Elife">
        <title>Chloroplast acquisition without the gene transfer in kleptoplastic sea slugs, Plakobranchus ocellatus.</title>
        <authorList>
            <person name="Maeda T."/>
            <person name="Takahashi S."/>
            <person name="Yoshida T."/>
            <person name="Shimamura S."/>
            <person name="Takaki Y."/>
            <person name="Nagai Y."/>
            <person name="Toyoda A."/>
            <person name="Suzuki Y."/>
            <person name="Arimoto A."/>
            <person name="Ishii H."/>
            <person name="Satoh N."/>
            <person name="Nishiyama T."/>
            <person name="Hasebe M."/>
            <person name="Maruyama T."/>
            <person name="Minagawa J."/>
            <person name="Obokata J."/>
            <person name="Shigenobu S."/>
        </authorList>
    </citation>
    <scope>NUCLEOTIDE SEQUENCE [LARGE SCALE GENOMIC DNA]</scope>
</reference>
<dbReference type="AlphaFoldDB" id="A0AAV4J024"/>
<keyword evidence="6" id="KW-0472">Membrane</keyword>
<proteinExistence type="inferred from homology"/>
<dbReference type="EMBL" id="BMAT01009868">
    <property type="protein sequence ID" value="GFS15309.1"/>
    <property type="molecule type" value="Genomic_DNA"/>
</dbReference>
<dbReference type="PANTHER" id="PTHR44889">
    <property type="entry name" value="INACTIVE HYDROXYSTEROID DEHYDROGENASE-LIKE PROTEIN 1"/>
    <property type="match status" value="1"/>
</dbReference>
<evidence type="ECO:0000256" key="3">
    <source>
        <dbReference type="ARBA" id="ARBA00023128"/>
    </source>
</evidence>
<gene>
    <name evidence="7" type="ORF">ElyMa_004929500</name>
</gene>
<keyword evidence="3" id="KW-0496">Mitochondrion</keyword>
<dbReference type="GO" id="GO:0005739">
    <property type="term" value="C:mitochondrion"/>
    <property type="evidence" value="ECO:0007669"/>
    <property type="project" value="UniProtKB-SubCell"/>
</dbReference>
<evidence type="ECO:0000313" key="8">
    <source>
        <dbReference type="Proteomes" id="UP000762676"/>
    </source>
</evidence>
<organism evidence="7 8">
    <name type="scientific">Elysia marginata</name>
    <dbReference type="NCBI Taxonomy" id="1093978"/>
    <lineage>
        <taxon>Eukaryota</taxon>
        <taxon>Metazoa</taxon>
        <taxon>Spiralia</taxon>
        <taxon>Lophotrochozoa</taxon>
        <taxon>Mollusca</taxon>
        <taxon>Gastropoda</taxon>
        <taxon>Heterobranchia</taxon>
        <taxon>Euthyneura</taxon>
        <taxon>Panpulmonata</taxon>
        <taxon>Sacoglossa</taxon>
        <taxon>Placobranchoidea</taxon>
        <taxon>Plakobranchidae</taxon>
        <taxon>Elysia</taxon>
    </lineage>
</organism>
<dbReference type="InterPro" id="IPR052149">
    <property type="entry name" value="17-beta-HSD3-like"/>
</dbReference>
<comment type="subcellular location">
    <subcellularLocation>
        <location evidence="1">Mitochondrion</location>
    </subcellularLocation>
</comment>
<sequence>MFQEYLAGSADLFSAIGILAFGCVAFKITMGLFRFISVHFLSRPLGLTANLQKAGSWAEEKYKVKTVVIEANFSQLDIYDNIRSTLEKLDIGVLVNNVGMSYDYPEYYAEVEDPNSLPNCFSPPLSAGDRTTDLPSSKRVSYR</sequence>
<keyword evidence="6" id="KW-1133">Transmembrane helix</keyword>
<keyword evidence="8" id="KW-1185">Reference proteome</keyword>
<dbReference type="Proteomes" id="UP000762676">
    <property type="component" value="Unassembled WGS sequence"/>
</dbReference>
<accession>A0AAV4J024</accession>
<evidence type="ECO:0000256" key="5">
    <source>
        <dbReference type="SAM" id="MobiDB-lite"/>
    </source>
</evidence>
<feature type="region of interest" description="Disordered" evidence="5">
    <location>
        <begin position="122"/>
        <end position="143"/>
    </location>
</feature>
<comment type="similarity">
    <text evidence="4">Belongs to the short-chain dehydrogenases/reductases (SDR) family. 17-beta-HSD 3 subfamily.</text>
</comment>
<evidence type="ECO:0000256" key="2">
    <source>
        <dbReference type="ARBA" id="ARBA00022857"/>
    </source>
</evidence>
<evidence type="ECO:0000313" key="7">
    <source>
        <dbReference type="EMBL" id="GFS15309.1"/>
    </source>
</evidence>
<feature type="compositionally biased region" description="Polar residues" evidence="5">
    <location>
        <begin position="133"/>
        <end position="143"/>
    </location>
</feature>
<evidence type="ECO:0000256" key="4">
    <source>
        <dbReference type="ARBA" id="ARBA00038261"/>
    </source>
</evidence>
<feature type="transmembrane region" description="Helical" evidence="6">
    <location>
        <begin position="12"/>
        <end position="33"/>
    </location>
</feature>
<protein>
    <submittedName>
        <fullName evidence="7">Estradiol 17-beta-dehydrogenase 12-B</fullName>
    </submittedName>
</protein>
<name>A0AAV4J024_9GAST</name>
<keyword evidence="2" id="KW-0521">NADP</keyword>
<keyword evidence="6" id="KW-0812">Transmembrane</keyword>
<evidence type="ECO:0000256" key="1">
    <source>
        <dbReference type="ARBA" id="ARBA00004173"/>
    </source>
</evidence>